<dbReference type="OrthoDB" id="3256520at2759"/>
<gene>
    <name evidence="3" type="ORF">BS50DRAFT_577599</name>
</gene>
<dbReference type="GO" id="GO:0016791">
    <property type="term" value="F:phosphatase activity"/>
    <property type="evidence" value="ECO:0007669"/>
    <property type="project" value="UniProtKB-ARBA"/>
</dbReference>
<dbReference type="SFLD" id="SFLDS00003">
    <property type="entry name" value="Haloacid_Dehalogenase"/>
    <property type="match status" value="1"/>
</dbReference>
<evidence type="ECO:0000313" key="4">
    <source>
        <dbReference type="Proteomes" id="UP000240883"/>
    </source>
</evidence>
<dbReference type="Proteomes" id="UP000240883">
    <property type="component" value="Unassembled WGS sequence"/>
</dbReference>
<dbReference type="Pfam" id="PF00702">
    <property type="entry name" value="Hydrolase"/>
    <property type="match status" value="1"/>
</dbReference>
<name>A0A2T2NB71_CORCC</name>
<dbReference type="InterPro" id="IPR023214">
    <property type="entry name" value="HAD_sf"/>
</dbReference>
<comment type="similarity">
    <text evidence="1">Belongs to the HAD-like hydrolase superfamily. S-2-haloalkanoic acid dehalogenase family.</text>
</comment>
<dbReference type="NCBIfam" id="TIGR01493">
    <property type="entry name" value="HAD-SF-IA-v2"/>
    <property type="match status" value="1"/>
</dbReference>
<dbReference type="EMBL" id="KZ678141">
    <property type="protein sequence ID" value="PSN62692.1"/>
    <property type="molecule type" value="Genomic_DNA"/>
</dbReference>
<sequence>MSSERQIILAFDVYGTLLSTESIAKQLASHFGAEEASSIAAEWRKYQLEYTWRLNSMNRYEPFSSVTRKALEHALAEAGQSLAERHVEALMEAYNSLTLFPDVAPLFEHLSSSSSSHIYPVVFSNGTHAMIHASLNGSSEISPHAHLFQKIVVVEPVKRFKPDPEVYRYLCDEVGRGGEGEEKEVWLVSGNPFDVVGANAVGLRTCWVDRAGKGWCDRLGDGETGRPTVVVNGVDKVVEEVQKCVARG</sequence>
<keyword evidence="2" id="KW-0378">Hydrolase</keyword>
<evidence type="ECO:0000256" key="2">
    <source>
        <dbReference type="ARBA" id="ARBA00022801"/>
    </source>
</evidence>
<evidence type="ECO:0000256" key="1">
    <source>
        <dbReference type="ARBA" id="ARBA00008106"/>
    </source>
</evidence>
<dbReference type="STRING" id="1448308.A0A2T2NB71"/>
<dbReference type="SUPFAM" id="SSF56784">
    <property type="entry name" value="HAD-like"/>
    <property type="match status" value="1"/>
</dbReference>
<keyword evidence="4" id="KW-1185">Reference proteome</keyword>
<dbReference type="InterPro" id="IPR006328">
    <property type="entry name" value="2-HAD"/>
</dbReference>
<organism evidence="3 4">
    <name type="scientific">Corynespora cassiicola Philippines</name>
    <dbReference type="NCBI Taxonomy" id="1448308"/>
    <lineage>
        <taxon>Eukaryota</taxon>
        <taxon>Fungi</taxon>
        <taxon>Dikarya</taxon>
        <taxon>Ascomycota</taxon>
        <taxon>Pezizomycotina</taxon>
        <taxon>Dothideomycetes</taxon>
        <taxon>Pleosporomycetidae</taxon>
        <taxon>Pleosporales</taxon>
        <taxon>Corynesporascaceae</taxon>
        <taxon>Corynespora</taxon>
    </lineage>
</organism>
<dbReference type="InterPro" id="IPR023198">
    <property type="entry name" value="PGP-like_dom2"/>
</dbReference>
<dbReference type="AlphaFoldDB" id="A0A2T2NB71"/>
<dbReference type="InterPro" id="IPR006439">
    <property type="entry name" value="HAD-SF_hydro_IA"/>
</dbReference>
<dbReference type="InterPro" id="IPR036412">
    <property type="entry name" value="HAD-like_sf"/>
</dbReference>
<dbReference type="Gene3D" id="1.10.150.240">
    <property type="entry name" value="Putative phosphatase, domain 2"/>
    <property type="match status" value="1"/>
</dbReference>
<dbReference type="Gene3D" id="3.40.50.1000">
    <property type="entry name" value="HAD superfamily/HAD-like"/>
    <property type="match status" value="1"/>
</dbReference>
<reference evidence="3 4" key="1">
    <citation type="journal article" date="2018" name="Front. Microbiol.">
        <title>Genome-Wide Analysis of Corynespora cassiicola Leaf Fall Disease Putative Effectors.</title>
        <authorList>
            <person name="Lopez D."/>
            <person name="Ribeiro S."/>
            <person name="Label P."/>
            <person name="Fumanal B."/>
            <person name="Venisse J.S."/>
            <person name="Kohler A."/>
            <person name="de Oliveira R.R."/>
            <person name="Labutti K."/>
            <person name="Lipzen A."/>
            <person name="Lail K."/>
            <person name="Bauer D."/>
            <person name="Ohm R.A."/>
            <person name="Barry K.W."/>
            <person name="Spatafora J."/>
            <person name="Grigoriev I.V."/>
            <person name="Martin F.M."/>
            <person name="Pujade-Renaud V."/>
        </authorList>
    </citation>
    <scope>NUCLEOTIDE SEQUENCE [LARGE SCALE GENOMIC DNA]</scope>
    <source>
        <strain evidence="3 4">Philippines</strain>
    </source>
</reference>
<dbReference type="NCBIfam" id="TIGR01428">
    <property type="entry name" value="HAD_type_II"/>
    <property type="match status" value="1"/>
</dbReference>
<evidence type="ECO:0000313" key="3">
    <source>
        <dbReference type="EMBL" id="PSN62692.1"/>
    </source>
</evidence>
<dbReference type="PANTHER" id="PTHR43316:SF3">
    <property type="entry name" value="HALOACID DEHALOGENASE, TYPE II (AFU_ORTHOLOGUE AFUA_2G07750)-RELATED"/>
    <property type="match status" value="1"/>
</dbReference>
<dbReference type="SFLD" id="SFLDG01129">
    <property type="entry name" value="C1.5:_HAD__Beta-PGM__Phosphata"/>
    <property type="match status" value="1"/>
</dbReference>
<dbReference type="GO" id="GO:0019120">
    <property type="term" value="F:hydrolase activity, acting on acid halide bonds, in C-halide compounds"/>
    <property type="evidence" value="ECO:0007669"/>
    <property type="project" value="InterPro"/>
</dbReference>
<dbReference type="PANTHER" id="PTHR43316">
    <property type="entry name" value="HYDROLASE, HALOACID DELAHOGENASE-RELATED"/>
    <property type="match status" value="1"/>
</dbReference>
<proteinExistence type="inferred from homology"/>
<dbReference type="PRINTS" id="PR00413">
    <property type="entry name" value="HADHALOGNASE"/>
</dbReference>
<protein>
    <submittedName>
        <fullName evidence="3">Haloacid dehalogenase</fullName>
    </submittedName>
</protein>
<accession>A0A2T2NB71</accession>
<dbReference type="InterPro" id="IPR051540">
    <property type="entry name" value="S-2-haloacid_dehalogenase"/>
</dbReference>